<protein>
    <submittedName>
        <fullName evidence="1">Uncharacterized protein</fullName>
    </submittedName>
</protein>
<dbReference type="EMBL" id="JAHYIQ010000037">
    <property type="protein sequence ID" value="KAK1119322.1"/>
    <property type="molecule type" value="Genomic_DNA"/>
</dbReference>
<proteinExistence type="predicted"/>
<name>A0AA40FI61_9HYME</name>
<evidence type="ECO:0000313" key="2">
    <source>
        <dbReference type="Proteomes" id="UP001177670"/>
    </source>
</evidence>
<accession>A0AA40FI61</accession>
<gene>
    <name evidence="1" type="ORF">K0M31_013508</name>
</gene>
<reference evidence="1" key="1">
    <citation type="submission" date="2021-10" db="EMBL/GenBank/DDBJ databases">
        <title>Melipona bicolor Genome sequencing and assembly.</title>
        <authorList>
            <person name="Araujo N.S."/>
            <person name="Arias M.C."/>
        </authorList>
    </citation>
    <scope>NUCLEOTIDE SEQUENCE</scope>
    <source>
        <strain evidence="1">USP_2M_L1-L4_2017</strain>
        <tissue evidence="1">Whole body</tissue>
    </source>
</reference>
<comment type="caution">
    <text evidence="1">The sequence shown here is derived from an EMBL/GenBank/DDBJ whole genome shotgun (WGS) entry which is preliminary data.</text>
</comment>
<evidence type="ECO:0000313" key="1">
    <source>
        <dbReference type="EMBL" id="KAK1119322.1"/>
    </source>
</evidence>
<dbReference type="Proteomes" id="UP001177670">
    <property type="component" value="Unassembled WGS sequence"/>
</dbReference>
<sequence length="90" mass="9963">MVPGAWPPAASAEPPSKFAARFARRTKRYQQRPAEAGEQPVARHNAAISGCATTPNPASFRLVAERKKTNEIISRRIDVLLRCFPCLFNV</sequence>
<keyword evidence="2" id="KW-1185">Reference proteome</keyword>
<dbReference type="AlphaFoldDB" id="A0AA40FI61"/>
<organism evidence="1 2">
    <name type="scientific">Melipona bicolor</name>
    <dbReference type="NCBI Taxonomy" id="60889"/>
    <lineage>
        <taxon>Eukaryota</taxon>
        <taxon>Metazoa</taxon>
        <taxon>Ecdysozoa</taxon>
        <taxon>Arthropoda</taxon>
        <taxon>Hexapoda</taxon>
        <taxon>Insecta</taxon>
        <taxon>Pterygota</taxon>
        <taxon>Neoptera</taxon>
        <taxon>Endopterygota</taxon>
        <taxon>Hymenoptera</taxon>
        <taxon>Apocrita</taxon>
        <taxon>Aculeata</taxon>
        <taxon>Apoidea</taxon>
        <taxon>Anthophila</taxon>
        <taxon>Apidae</taxon>
        <taxon>Melipona</taxon>
    </lineage>
</organism>